<keyword evidence="1" id="KW-0732">Signal</keyword>
<dbReference type="InterPro" id="IPR027275">
    <property type="entry name" value="PRC-brl_dom"/>
</dbReference>
<feature type="signal peptide" evidence="1">
    <location>
        <begin position="1"/>
        <end position="20"/>
    </location>
</feature>
<dbReference type="RefSeq" id="WP_116558149.1">
    <property type="nucleotide sequence ID" value="NZ_JBLWXM010000011.1"/>
</dbReference>
<dbReference type="InterPro" id="IPR011033">
    <property type="entry name" value="PRC_barrel-like_sf"/>
</dbReference>
<evidence type="ECO:0000256" key="1">
    <source>
        <dbReference type="SAM" id="SignalP"/>
    </source>
</evidence>
<evidence type="ECO:0000313" key="3">
    <source>
        <dbReference type="EMBL" id="PVH29151.1"/>
    </source>
</evidence>
<sequence>MKRFMTSTAIALLMGTSAMAQDHMSMFSSEPFNAQVNLYASELVGARVYATESSLDSTMSVNADQTAEWDDIGEINEIILTREGEVQSVIVGVGGFLGIGEKDVAINMSELRFVSDGDDPDDYFLVVNANSELIMEADAYERADMGADMGGDMGSEIARDADRAMDDMADEAGDAMDTMEHADAMDGDHARDPALMMAPSIEREGYRTVTIDDLTTEDLTGARVYGVGDEDVGEISELIVSTDGVIEEAAIDVGGFLGIGEHTVAVSFDELTVIRADDGGDLRVYIDSSQEALEAQPEYEG</sequence>
<dbReference type="AlphaFoldDB" id="A0A2T8HUQ5"/>
<organism evidence="3 4">
    <name type="scientific">Pararhodobacter oceanensis</name>
    <dbReference type="NCBI Taxonomy" id="2172121"/>
    <lineage>
        <taxon>Bacteria</taxon>
        <taxon>Pseudomonadati</taxon>
        <taxon>Pseudomonadota</taxon>
        <taxon>Alphaproteobacteria</taxon>
        <taxon>Rhodobacterales</taxon>
        <taxon>Paracoccaceae</taxon>
        <taxon>Pararhodobacter</taxon>
    </lineage>
</organism>
<dbReference type="OrthoDB" id="7876889at2"/>
<proteinExistence type="predicted"/>
<comment type="caution">
    <text evidence="3">The sequence shown here is derived from an EMBL/GenBank/DDBJ whole genome shotgun (WGS) entry which is preliminary data.</text>
</comment>
<name>A0A2T8HUQ5_9RHOB</name>
<protein>
    <submittedName>
        <fullName evidence="3">PRC protein</fullName>
    </submittedName>
</protein>
<evidence type="ECO:0000259" key="2">
    <source>
        <dbReference type="Pfam" id="PF05239"/>
    </source>
</evidence>
<dbReference type="Proteomes" id="UP000245911">
    <property type="component" value="Unassembled WGS sequence"/>
</dbReference>
<dbReference type="EMBL" id="QDKM01000003">
    <property type="protein sequence ID" value="PVH29151.1"/>
    <property type="molecule type" value="Genomic_DNA"/>
</dbReference>
<accession>A0A2T8HUQ5</accession>
<dbReference type="PANTHER" id="PTHR36505:SF1">
    <property type="entry name" value="BLR1072 PROTEIN"/>
    <property type="match status" value="1"/>
</dbReference>
<dbReference type="Gene3D" id="2.30.30.240">
    <property type="entry name" value="PRC-barrel domain"/>
    <property type="match status" value="2"/>
</dbReference>
<evidence type="ECO:0000313" key="4">
    <source>
        <dbReference type="Proteomes" id="UP000245911"/>
    </source>
</evidence>
<dbReference type="SUPFAM" id="SSF50346">
    <property type="entry name" value="PRC-barrel domain"/>
    <property type="match status" value="2"/>
</dbReference>
<keyword evidence="4" id="KW-1185">Reference proteome</keyword>
<reference evidence="3 4" key="1">
    <citation type="submission" date="2018-04" db="EMBL/GenBank/DDBJ databases">
        <title>Pararhodobacter oceanense sp. nov., isolated from marine intertidal sediment.</title>
        <authorList>
            <person name="Wang X.-L."/>
            <person name="Du Z.-J."/>
        </authorList>
    </citation>
    <scope>NUCLEOTIDE SEQUENCE [LARGE SCALE GENOMIC DNA]</scope>
    <source>
        <strain evidence="3 4">AM505</strain>
    </source>
</reference>
<feature type="domain" description="PRC-barrel" evidence="2">
    <location>
        <begin position="217"/>
        <end position="291"/>
    </location>
</feature>
<dbReference type="PANTHER" id="PTHR36505">
    <property type="entry name" value="BLR1072 PROTEIN"/>
    <property type="match status" value="1"/>
</dbReference>
<dbReference type="Pfam" id="PF05239">
    <property type="entry name" value="PRC"/>
    <property type="match status" value="2"/>
</dbReference>
<gene>
    <name evidence="3" type="ORF">DDE20_09020</name>
</gene>
<feature type="domain" description="PRC-barrel" evidence="2">
    <location>
        <begin position="38"/>
        <end position="126"/>
    </location>
</feature>
<feature type="chain" id="PRO_5015508523" evidence="1">
    <location>
        <begin position="21"/>
        <end position="301"/>
    </location>
</feature>